<reference evidence="2 3" key="1">
    <citation type="submission" date="2019-11" db="EMBL/GenBank/DDBJ databases">
        <title>Pedobacter petrophilus genome.</title>
        <authorList>
            <person name="Feldbauer M.J."/>
            <person name="Newman J.D."/>
        </authorList>
    </citation>
    <scope>NUCLEOTIDE SEQUENCE [LARGE SCALE GENOMIC DNA]</scope>
    <source>
        <strain evidence="2 3">LMG 29686</strain>
    </source>
</reference>
<gene>
    <name evidence="2" type="ORF">GJU39_02895</name>
</gene>
<dbReference type="RefSeq" id="WP_154279189.1">
    <property type="nucleotide sequence ID" value="NZ_JBHUJQ010000001.1"/>
</dbReference>
<sequence>MKHSSWYKAIVGGKLFILIAVAVLSACSTGNKDASDAKFSLYILGKNNKTYVVHTSNLDSGSIKPEVYGTEITQNYKGRDLIVRNANYYRLNAKTHLFSKFKVLPGEVEVESSFLLKNFSIECFKWIKGDTLLLTGLNAPAYNTPKFVLLNAATMKVISHGNLDIPRPSGEFTTLSIGLLEQRSGNSLLLGYTYHVSQDINNFKTSDTMYVSELNYPSMKLVKTHKDIRSTYPGGQNVIQPYSFKDEKQDLYFMSCPGIALGNRPELPTAIFRIKATQAETDKSYFFNISGSSIKNHAYGMWYLGQRQVIIRSERADLFKGLNDHYRTPHFEFHVLNLDTKEIKKLDLPLDKGTRKECVIVQGNIAYIAINSPKKGCYIWEYNIKTGSLKRGLQLSGETDFILRIDKLYDQKK</sequence>
<organism evidence="2 3">
    <name type="scientific">Pedobacter petrophilus</name>
    <dbReference type="NCBI Taxonomy" id="1908241"/>
    <lineage>
        <taxon>Bacteria</taxon>
        <taxon>Pseudomonadati</taxon>
        <taxon>Bacteroidota</taxon>
        <taxon>Sphingobacteriia</taxon>
        <taxon>Sphingobacteriales</taxon>
        <taxon>Sphingobacteriaceae</taxon>
        <taxon>Pedobacter</taxon>
    </lineage>
</organism>
<proteinExistence type="predicted"/>
<evidence type="ECO:0000256" key="1">
    <source>
        <dbReference type="SAM" id="SignalP"/>
    </source>
</evidence>
<feature type="chain" id="PRO_5029629601" description="DUF4374 domain-containing protein" evidence="1">
    <location>
        <begin position="23"/>
        <end position="413"/>
    </location>
</feature>
<dbReference type="EMBL" id="WKKH01000003">
    <property type="protein sequence ID" value="MRX75025.1"/>
    <property type="molecule type" value="Genomic_DNA"/>
</dbReference>
<name>A0A7K0FTV9_9SPHI</name>
<dbReference type="AlphaFoldDB" id="A0A7K0FTV9"/>
<dbReference type="PROSITE" id="PS51257">
    <property type="entry name" value="PROKAR_LIPOPROTEIN"/>
    <property type="match status" value="1"/>
</dbReference>
<dbReference type="Proteomes" id="UP000487757">
    <property type="component" value="Unassembled WGS sequence"/>
</dbReference>
<evidence type="ECO:0000313" key="3">
    <source>
        <dbReference type="Proteomes" id="UP000487757"/>
    </source>
</evidence>
<protein>
    <recommendedName>
        <fullName evidence="4">DUF4374 domain-containing protein</fullName>
    </recommendedName>
</protein>
<comment type="caution">
    <text evidence="2">The sequence shown here is derived from an EMBL/GenBank/DDBJ whole genome shotgun (WGS) entry which is preliminary data.</text>
</comment>
<dbReference type="OrthoDB" id="736172at2"/>
<keyword evidence="3" id="KW-1185">Reference proteome</keyword>
<evidence type="ECO:0008006" key="4">
    <source>
        <dbReference type="Google" id="ProtNLM"/>
    </source>
</evidence>
<feature type="signal peptide" evidence="1">
    <location>
        <begin position="1"/>
        <end position="22"/>
    </location>
</feature>
<evidence type="ECO:0000313" key="2">
    <source>
        <dbReference type="EMBL" id="MRX75025.1"/>
    </source>
</evidence>
<keyword evidence="1" id="KW-0732">Signal</keyword>
<accession>A0A7K0FTV9</accession>